<organism evidence="2 3">
    <name type="scientific">Acipenser ruthenus</name>
    <name type="common">Sterlet sturgeon</name>
    <dbReference type="NCBI Taxonomy" id="7906"/>
    <lineage>
        <taxon>Eukaryota</taxon>
        <taxon>Metazoa</taxon>
        <taxon>Chordata</taxon>
        <taxon>Craniata</taxon>
        <taxon>Vertebrata</taxon>
        <taxon>Euteleostomi</taxon>
        <taxon>Actinopterygii</taxon>
        <taxon>Chondrostei</taxon>
        <taxon>Acipenseriformes</taxon>
        <taxon>Acipenseridae</taxon>
        <taxon>Acipenser</taxon>
    </lineage>
</organism>
<evidence type="ECO:0000313" key="2">
    <source>
        <dbReference type="EMBL" id="RXM99372.1"/>
    </source>
</evidence>
<keyword evidence="3" id="KW-1185">Reference proteome</keyword>
<feature type="region of interest" description="Disordered" evidence="1">
    <location>
        <begin position="84"/>
        <end position="128"/>
    </location>
</feature>
<gene>
    <name evidence="2" type="ORF">EOD39_11655</name>
</gene>
<dbReference type="EMBL" id="SCEB01000401">
    <property type="protein sequence ID" value="RXM99372.1"/>
    <property type="molecule type" value="Genomic_DNA"/>
</dbReference>
<accession>A0A662YS90</accession>
<evidence type="ECO:0000313" key="3">
    <source>
        <dbReference type="Proteomes" id="UP000289886"/>
    </source>
</evidence>
<reference evidence="2 3" key="1">
    <citation type="submission" date="2019-01" db="EMBL/GenBank/DDBJ databases">
        <title>Draft Genome and Complete Hox-Cluster Characterization of the Sterlet Sturgeon (Acipenser ruthenus).</title>
        <authorList>
            <person name="Wei Q."/>
        </authorList>
    </citation>
    <scope>NUCLEOTIDE SEQUENCE [LARGE SCALE GENOMIC DNA]</scope>
    <source>
        <strain evidence="2">WHYD16114868_AA</strain>
        <tissue evidence="2">Blood</tissue>
    </source>
</reference>
<feature type="region of interest" description="Disordered" evidence="1">
    <location>
        <begin position="32"/>
        <end position="56"/>
    </location>
</feature>
<dbReference type="Proteomes" id="UP000289886">
    <property type="component" value="Unassembled WGS sequence"/>
</dbReference>
<evidence type="ECO:0000256" key="1">
    <source>
        <dbReference type="SAM" id="MobiDB-lite"/>
    </source>
</evidence>
<comment type="caution">
    <text evidence="2">The sequence shown here is derived from an EMBL/GenBank/DDBJ whole genome shotgun (WGS) entry which is preliminary data.</text>
</comment>
<protein>
    <submittedName>
        <fullName evidence="2">Uncharacterized protein</fullName>
    </submittedName>
</protein>
<sequence>MHASTEQNWQLHSTPRLSDSMLSLLLEEAGWSRTSTAREGEQNGERGAEHLQDGSSLSEKLLTELDGKEAGSAAADGSYMAQALRRTGVKRPPFLDDPSYTSSDSVDRPTDEADISAETGAETEEGPV</sequence>
<proteinExistence type="predicted"/>
<dbReference type="AlphaFoldDB" id="A0A662YS90"/>
<name>A0A662YS90_ACIRT</name>
<feature type="compositionally biased region" description="Basic and acidic residues" evidence="1">
    <location>
        <begin position="36"/>
        <end position="52"/>
    </location>
</feature>